<evidence type="ECO:0000256" key="4">
    <source>
        <dbReference type="ARBA" id="ARBA00023163"/>
    </source>
</evidence>
<dbReference type="SUPFAM" id="SSF88659">
    <property type="entry name" value="Sigma3 and sigma4 domains of RNA polymerase sigma factors"/>
    <property type="match status" value="1"/>
</dbReference>
<dbReference type="InterPro" id="IPR039425">
    <property type="entry name" value="RNA_pol_sigma-70-like"/>
</dbReference>
<feature type="domain" description="RNA polymerase sigma factor 70 region 4 type 2" evidence="7">
    <location>
        <begin position="124"/>
        <end position="176"/>
    </location>
</feature>
<proteinExistence type="inferred from homology"/>
<comment type="similarity">
    <text evidence="1">Belongs to the sigma-70 factor family. ECF subfamily.</text>
</comment>
<dbReference type="InterPro" id="IPR036388">
    <property type="entry name" value="WH-like_DNA-bd_sf"/>
</dbReference>
<dbReference type="NCBIfam" id="TIGR02937">
    <property type="entry name" value="sigma70-ECF"/>
    <property type="match status" value="1"/>
</dbReference>
<dbReference type="RefSeq" id="WP_339574315.1">
    <property type="nucleotide sequence ID" value="NZ_JBBIAA010000004.1"/>
</dbReference>
<dbReference type="Pfam" id="PF08281">
    <property type="entry name" value="Sigma70_r4_2"/>
    <property type="match status" value="1"/>
</dbReference>
<comment type="caution">
    <text evidence="8">The sequence shown here is derived from an EMBL/GenBank/DDBJ whole genome shotgun (WGS) entry which is preliminary data.</text>
</comment>
<dbReference type="SUPFAM" id="SSF88946">
    <property type="entry name" value="Sigma2 domain of RNA polymerase sigma factors"/>
    <property type="match status" value="1"/>
</dbReference>
<feature type="compositionally biased region" description="Low complexity" evidence="5">
    <location>
        <begin position="201"/>
        <end position="215"/>
    </location>
</feature>
<dbReference type="InterPro" id="IPR013325">
    <property type="entry name" value="RNA_pol_sigma_r2"/>
</dbReference>
<evidence type="ECO:0000256" key="2">
    <source>
        <dbReference type="ARBA" id="ARBA00023015"/>
    </source>
</evidence>
<dbReference type="InterPro" id="IPR013249">
    <property type="entry name" value="RNA_pol_sigma70_r4_t2"/>
</dbReference>
<reference evidence="8 9" key="1">
    <citation type="journal article" date="2017" name="Int. J. Syst. Evol. Microbiol.">
        <title>Pseudokineococcus basanitobsidens sp. nov., isolated from volcanic rock.</title>
        <authorList>
            <person name="Lee D.W."/>
            <person name="Park M.Y."/>
            <person name="Kim J.J."/>
            <person name="Kim B.S."/>
        </authorList>
    </citation>
    <scope>NUCLEOTIDE SEQUENCE [LARGE SCALE GENOMIC DNA]</scope>
    <source>
        <strain evidence="8 9">DSM 103726</strain>
    </source>
</reference>
<evidence type="ECO:0000313" key="8">
    <source>
        <dbReference type="EMBL" id="MEJ5944935.1"/>
    </source>
</evidence>
<accession>A0ABU8RIM1</accession>
<dbReference type="EMBL" id="JBBIAA010000004">
    <property type="protein sequence ID" value="MEJ5944935.1"/>
    <property type="molecule type" value="Genomic_DNA"/>
</dbReference>
<protein>
    <submittedName>
        <fullName evidence="8">RNA polymerase sigma factor</fullName>
    </submittedName>
</protein>
<evidence type="ECO:0000256" key="3">
    <source>
        <dbReference type="ARBA" id="ARBA00023082"/>
    </source>
</evidence>
<keyword evidence="4" id="KW-0804">Transcription</keyword>
<keyword evidence="2" id="KW-0805">Transcription regulation</keyword>
<feature type="region of interest" description="Disordered" evidence="5">
    <location>
        <begin position="177"/>
        <end position="222"/>
    </location>
</feature>
<evidence type="ECO:0000259" key="6">
    <source>
        <dbReference type="Pfam" id="PF04542"/>
    </source>
</evidence>
<dbReference type="InterPro" id="IPR014284">
    <property type="entry name" value="RNA_pol_sigma-70_dom"/>
</dbReference>
<keyword evidence="3" id="KW-0731">Sigma factor</keyword>
<evidence type="ECO:0000256" key="5">
    <source>
        <dbReference type="SAM" id="MobiDB-lite"/>
    </source>
</evidence>
<evidence type="ECO:0000313" key="9">
    <source>
        <dbReference type="Proteomes" id="UP001387100"/>
    </source>
</evidence>
<dbReference type="PANTHER" id="PTHR43133">
    <property type="entry name" value="RNA POLYMERASE ECF-TYPE SIGMA FACTO"/>
    <property type="match status" value="1"/>
</dbReference>
<dbReference type="PANTHER" id="PTHR43133:SF25">
    <property type="entry name" value="RNA POLYMERASE SIGMA FACTOR RFAY-RELATED"/>
    <property type="match status" value="1"/>
</dbReference>
<gene>
    <name evidence="8" type="ORF">WDZ17_06455</name>
</gene>
<feature type="compositionally biased region" description="Basic and acidic residues" evidence="5">
    <location>
        <begin position="190"/>
        <end position="200"/>
    </location>
</feature>
<dbReference type="Gene3D" id="1.10.10.10">
    <property type="entry name" value="Winged helix-like DNA-binding domain superfamily/Winged helix DNA-binding domain"/>
    <property type="match status" value="1"/>
</dbReference>
<evidence type="ECO:0000256" key="1">
    <source>
        <dbReference type="ARBA" id="ARBA00010641"/>
    </source>
</evidence>
<dbReference type="Pfam" id="PF04542">
    <property type="entry name" value="Sigma70_r2"/>
    <property type="match status" value="1"/>
</dbReference>
<dbReference type="InterPro" id="IPR007627">
    <property type="entry name" value="RNA_pol_sigma70_r2"/>
</dbReference>
<evidence type="ECO:0000259" key="7">
    <source>
        <dbReference type="Pfam" id="PF08281"/>
    </source>
</evidence>
<name>A0ABU8RIM1_9ACTN</name>
<feature type="domain" description="RNA polymerase sigma-70 region 2" evidence="6">
    <location>
        <begin position="24"/>
        <end position="92"/>
    </location>
</feature>
<keyword evidence="9" id="KW-1185">Reference proteome</keyword>
<dbReference type="InterPro" id="IPR013324">
    <property type="entry name" value="RNA_pol_sigma_r3/r4-like"/>
</dbReference>
<sequence length="222" mass="24814">MEGPPDRQLWQRASAGDGDAFGVLFDRHHEAVRAYCARRTGSLDAADDMVSITFLEAWRRRSDVELVHDSVLPWLYGVAGNTVRRRTRTAMRHRRLLDRLPQENVTPDHAKDVATRLDDTRELERVTAALIRLRRIDQEVLVLCLWQGLDYASAAVALGVPVGTVRSRLSRARTRLGDATALMAPPHPDPPSRPHGDSRATRSSTPTATATPTTPMTWQEQP</sequence>
<dbReference type="Proteomes" id="UP001387100">
    <property type="component" value="Unassembled WGS sequence"/>
</dbReference>
<organism evidence="8 9">
    <name type="scientific">Pseudokineococcus basanitobsidens</name>
    <dbReference type="NCBI Taxonomy" id="1926649"/>
    <lineage>
        <taxon>Bacteria</taxon>
        <taxon>Bacillati</taxon>
        <taxon>Actinomycetota</taxon>
        <taxon>Actinomycetes</taxon>
        <taxon>Kineosporiales</taxon>
        <taxon>Kineosporiaceae</taxon>
        <taxon>Pseudokineococcus</taxon>
    </lineage>
</organism>
<dbReference type="Gene3D" id="1.10.1740.10">
    <property type="match status" value="1"/>
</dbReference>